<evidence type="ECO:0000313" key="3">
    <source>
        <dbReference type="EMBL" id="KAJ9608807.1"/>
    </source>
</evidence>
<evidence type="ECO:0000259" key="2">
    <source>
        <dbReference type="Pfam" id="PF08719"/>
    </source>
</evidence>
<feature type="region of interest" description="Disordered" evidence="1">
    <location>
        <begin position="25"/>
        <end position="52"/>
    </location>
</feature>
<dbReference type="AlphaFoldDB" id="A0AA38X916"/>
<dbReference type="InterPro" id="IPR012816">
    <property type="entry name" value="NADAR"/>
</dbReference>
<feature type="compositionally biased region" description="Low complexity" evidence="1">
    <location>
        <begin position="43"/>
        <end position="52"/>
    </location>
</feature>
<keyword evidence="4" id="KW-1185">Reference proteome</keyword>
<dbReference type="CDD" id="cd15457">
    <property type="entry name" value="NADAR"/>
    <property type="match status" value="1"/>
</dbReference>
<feature type="domain" description="NADAR" evidence="2">
    <location>
        <begin position="159"/>
        <end position="334"/>
    </location>
</feature>
<dbReference type="Proteomes" id="UP001172673">
    <property type="component" value="Unassembled WGS sequence"/>
</dbReference>
<name>A0AA38X916_9EURO</name>
<comment type="caution">
    <text evidence="3">The sequence shown here is derived from an EMBL/GenBank/DDBJ whole genome shotgun (WGS) entry which is preliminary data.</text>
</comment>
<evidence type="ECO:0000313" key="4">
    <source>
        <dbReference type="Proteomes" id="UP001172673"/>
    </source>
</evidence>
<dbReference type="Gene3D" id="1.10.357.40">
    <property type="entry name" value="YbiA-like"/>
    <property type="match status" value="1"/>
</dbReference>
<reference evidence="3" key="1">
    <citation type="submission" date="2022-10" db="EMBL/GenBank/DDBJ databases">
        <title>Culturing micro-colonial fungi from biological soil crusts in the Mojave desert and describing Neophaeococcomyces mojavensis, and introducing the new genera and species Taxawa tesnikishii.</title>
        <authorList>
            <person name="Kurbessoian T."/>
            <person name="Stajich J.E."/>
        </authorList>
    </citation>
    <scope>NUCLEOTIDE SEQUENCE</scope>
    <source>
        <strain evidence="3">TK_41</strain>
    </source>
</reference>
<accession>A0AA38X916</accession>
<sequence length="357" mass="40169">MEPATSVQNSEPAPCQMRQILNDHVLGNRENDEEDVLMSDPPSSAEASESETEYATSNAAIIQAFVVSQPKISFDIHERGHVYKDIAESTKCTATHVFISGSSSPLSIDYVNEARDQKFSGEEAFNLMLAIFPDLDKLHHHKESFNWPLESSSLAVRAVKHCTFNCTGQFVVAVKALLFDEPREIGYDNMDNDQIERTLTALLKNHRTKIVSSELHGANIFRILRSLDPQRQKSLGRNLETRRRGFKAVWHRLADSAMIAAIVCRAGVCPILKDLILASGNRQFVKVSPQAAQDDYWGVSMRAVESSILQPERWANKGENRLGWCYGRAREYLRGESFTEGFRDGRAPARIRRRFGG</sequence>
<gene>
    <name evidence="3" type="ORF">H2200_006578</name>
</gene>
<organism evidence="3 4">
    <name type="scientific">Cladophialophora chaetospira</name>
    <dbReference type="NCBI Taxonomy" id="386627"/>
    <lineage>
        <taxon>Eukaryota</taxon>
        <taxon>Fungi</taxon>
        <taxon>Dikarya</taxon>
        <taxon>Ascomycota</taxon>
        <taxon>Pezizomycotina</taxon>
        <taxon>Eurotiomycetes</taxon>
        <taxon>Chaetothyriomycetidae</taxon>
        <taxon>Chaetothyriales</taxon>
        <taxon>Herpotrichiellaceae</taxon>
        <taxon>Cladophialophora</taxon>
    </lineage>
</organism>
<evidence type="ECO:0000256" key="1">
    <source>
        <dbReference type="SAM" id="MobiDB-lite"/>
    </source>
</evidence>
<proteinExistence type="predicted"/>
<dbReference type="Pfam" id="PF08719">
    <property type="entry name" value="NADAR"/>
    <property type="match status" value="1"/>
</dbReference>
<dbReference type="InterPro" id="IPR037238">
    <property type="entry name" value="YbiA-like_sf"/>
</dbReference>
<dbReference type="SUPFAM" id="SSF143990">
    <property type="entry name" value="YbiA-like"/>
    <property type="match status" value="1"/>
</dbReference>
<dbReference type="EMBL" id="JAPDRK010000009">
    <property type="protein sequence ID" value="KAJ9608807.1"/>
    <property type="molecule type" value="Genomic_DNA"/>
</dbReference>
<protein>
    <recommendedName>
        <fullName evidence="2">NADAR domain-containing protein</fullName>
    </recommendedName>
</protein>